<evidence type="ECO:0000313" key="3">
    <source>
        <dbReference type="Proteomes" id="UP001169217"/>
    </source>
</evidence>
<accession>A0ABQ9Q678</accession>
<keyword evidence="3" id="KW-1185">Reference proteome</keyword>
<proteinExistence type="predicted"/>
<protein>
    <submittedName>
        <fullName evidence="2">Uncharacterized protein</fullName>
    </submittedName>
</protein>
<evidence type="ECO:0000256" key="1">
    <source>
        <dbReference type="SAM" id="MobiDB-lite"/>
    </source>
</evidence>
<reference evidence="2" key="1">
    <citation type="submission" date="2023-04" db="EMBL/GenBank/DDBJ databases">
        <title>Colletotrichum limetticola genome sequence.</title>
        <authorList>
            <person name="Baroncelli R."/>
        </authorList>
    </citation>
    <scope>NUCLEOTIDE SEQUENCE</scope>
    <source>
        <strain evidence="2">KLA-Anderson</strain>
    </source>
</reference>
<sequence length="102" mass="10366">MLPNASRLDDMPLGSFLCVLPRDPRLPDDAEGCNTTEAAMGGGGPTNMAFGFNLETEPAGPNGSSSHGSTGEGERPFDILMGSGGDSDSSDTSGLGDRSSRS</sequence>
<comment type="caution">
    <text evidence="2">The sequence shown here is derived from an EMBL/GenBank/DDBJ whole genome shotgun (WGS) entry which is preliminary data.</text>
</comment>
<dbReference type="EMBL" id="JARUPT010000073">
    <property type="protein sequence ID" value="KAK0379196.1"/>
    <property type="molecule type" value="Genomic_DNA"/>
</dbReference>
<feature type="compositionally biased region" description="Low complexity" evidence="1">
    <location>
        <begin position="86"/>
        <end position="102"/>
    </location>
</feature>
<feature type="region of interest" description="Disordered" evidence="1">
    <location>
        <begin position="29"/>
        <end position="102"/>
    </location>
</feature>
<gene>
    <name evidence="2" type="ORF">CLIM01_03456</name>
</gene>
<evidence type="ECO:0000313" key="2">
    <source>
        <dbReference type="EMBL" id="KAK0379196.1"/>
    </source>
</evidence>
<dbReference type="Proteomes" id="UP001169217">
    <property type="component" value="Unassembled WGS sequence"/>
</dbReference>
<name>A0ABQ9Q678_9PEZI</name>
<organism evidence="2 3">
    <name type="scientific">Colletotrichum limetticola</name>
    <dbReference type="NCBI Taxonomy" id="1209924"/>
    <lineage>
        <taxon>Eukaryota</taxon>
        <taxon>Fungi</taxon>
        <taxon>Dikarya</taxon>
        <taxon>Ascomycota</taxon>
        <taxon>Pezizomycotina</taxon>
        <taxon>Sordariomycetes</taxon>
        <taxon>Hypocreomycetidae</taxon>
        <taxon>Glomerellales</taxon>
        <taxon>Glomerellaceae</taxon>
        <taxon>Colletotrichum</taxon>
        <taxon>Colletotrichum acutatum species complex</taxon>
    </lineage>
</organism>